<protein>
    <submittedName>
        <fullName evidence="1">6916_t:CDS:1</fullName>
    </submittedName>
</protein>
<evidence type="ECO:0000313" key="2">
    <source>
        <dbReference type="Proteomes" id="UP000789860"/>
    </source>
</evidence>
<comment type="caution">
    <text evidence="1">The sequence shown here is derived from an EMBL/GenBank/DDBJ whole genome shotgun (WGS) entry which is preliminary data.</text>
</comment>
<dbReference type="Proteomes" id="UP000789860">
    <property type="component" value="Unassembled WGS sequence"/>
</dbReference>
<reference evidence="1" key="1">
    <citation type="submission" date="2021-06" db="EMBL/GenBank/DDBJ databases">
        <authorList>
            <person name="Kallberg Y."/>
            <person name="Tangrot J."/>
            <person name="Rosling A."/>
        </authorList>
    </citation>
    <scope>NUCLEOTIDE SEQUENCE</scope>
    <source>
        <strain evidence="1">AU212A</strain>
    </source>
</reference>
<name>A0ACA9KZ81_9GLOM</name>
<sequence>CGDVIYNLTDSLYTSDILTCKSDCHGYIDDTPKMSYKKRRNPLERGNPEPKDTCKSVGFGGECGTKPTIFKCNGLSWDCGKEGFKYQTCSEIKIKTEYLPYGPRTRNGHIYDNQFLLPVQEASTRRDDYDLDI</sequence>
<proteinExistence type="predicted"/>
<feature type="non-terminal residue" evidence="1">
    <location>
        <position position="1"/>
    </location>
</feature>
<dbReference type="EMBL" id="CAJVPM010003357">
    <property type="protein sequence ID" value="CAG8500160.1"/>
    <property type="molecule type" value="Genomic_DNA"/>
</dbReference>
<keyword evidence="2" id="KW-1185">Reference proteome</keyword>
<evidence type="ECO:0000313" key="1">
    <source>
        <dbReference type="EMBL" id="CAG8500160.1"/>
    </source>
</evidence>
<accession>A0ACA9KZ81</accession>
<gene>
    <name evidence="1" type="ORF">SCALOS_LOCUS3205</name>
</gene>
<organism evidence="1 2">
    <name type="scientific">Scutellospora calospora</name>
    <dbReference type="NCBI Taxonomy" id="85575"/>
    <lineage>
        <taxon>Eukaryota</taxon>
        <taxon>Fungi</taxon>
        <taxon>Fungi incertae sedis</taxon>
        <taxon>Mucoromycota</taxon>
        <taxon>Glomeromycotina</taxon>
        <taxon>Glomeromycetes</taxon>
        <taxon>Diversisporales</taxon>
        <taxon>Gigasporaceae</taxon>
        <taxon>Scutellospora</taxon>
    </lineage>
</organism>